<accession>G9YBT7</accession>
<gene>
    <name evidence="2" type="ORF">HMPREF0454_03980</name>
</gene>
<comment type="caution">
    <text evidence="2">The sequence shown here is derived from an EMBL/GenBank/DDBJ whole genome shotgun (WGS) entry which is preliminary data.</text>
</comment>
<dbReference type="InterPro" id="IPR048130">
    <property type="entry name" value="T6SS_ExIF-like"/>
</dbReference>
<dbReference type="Proteomes" id="UP000005959">
    <property type="component" value="Unassembled WGS sequence"/>
</dbReference>
<keyword evidence="1" id="KW-0812">Transmembrane</keyword>
<dbReference type="AlphaFoldDB" id="G9YBT7"/>
<feature type="transmembrane region" description="Helical" evidence="1">
    <location>
        <begin position="214"/>
        <end position="233"/>
    </location>
</feature>
<organism evidence="2 3">
    <name type="scientific">Hafnia alvei ATCC 51873</name>
    <dbReference type="NCBI Taxonomy" id="1002364"/>
    <lineage>
        <taxon>Bacteria</taxon>
        <taxon>Pseudomonadati</taxon>
        <taxon>Pseudomonadota</taxon>
        <taxon>Gammaproteobacteria</taxon>
        <taxon>Enterobacterales</taxon>
        <taxon>Hafniaceae</taxon>
        <taxon>Hafnia</taxon>
    </lineage>
</organism>
<sequence length="327" mass="37236">MRFNKEFDDYINFDDLELQLSGLHIDIGVKKKRIKRAPEERKEIEAQIEKILKEDIPAVEALIATRPPAPELPPRKPLMKVVGIVEEIDVMKVVGYFQEREYDPEAFAKHEENEQVGALILAMIGNTAGSAVTSQSSVRVKSYCDFVHGKINGKPFCGWLGKTNIQVGDYVEMAAMEKDGGYVIYAIAHPERRTISVTPRCDQGLDGYIKSTRLYVRVFSFIVALIILVPLAIAGGLTLPILFISFVVYWILEPIIYFISSKLERKKPKKNYVLAGLIFDTLGFKNPTEVDLIKITKKKIKSEEIPAKRNDPIWPDRQCTINYNYYY</sequence>
<keyword evidence="1" id="KW-0472">Membrane</keyword>
<evidence type="ECO:0000313" key="3">
    <source>
        <dbReference type="Proteomes" id="UP000005959"/>
    </source>
</evidence>
<name>G9YBT7_HAFAL</name>
<dbReference type="RefSeq" id="WP_004095586.1">
    <property type="nucleotide sequence ID" value="NZ_JH417552.1"/>
</dbReference>
<dbReference type="EMBL" id="AGCI01000099">
    <property type="protein sequence ID" value="EHM38846.1"/>
    <property type="molecule type" value="Genomic_DNA"/>
</dbReference>
<evidence type="ECO:0000256" key="1">
    <source>
        <dbReference type="SAM" id="Phobius"/>
    </source>
</evidence>
<feature type="transmembrane region" description="Helical" evidence="1">
    <location>
        <begin position="239"/>
        <end position="260"/>
    </location>
</feature>
<protein>
    <submittedName>
        <fullName evidence="2">Uncharacterized protein</fullName>
    </submittedName>
</protein>
<dbReference type="HOGENOM" id="CLU_849324_0_0_6"/>
<evidence type="ECO:0000313" key="2">
    <source>
        <dbReference type="EMBL" id="EHM38846.1"/>
    </source>
</evidence>
<reference evidence="2 3" key="1">
    <citation type="submission" date="2011-08" db="EMBL/GenBank/DDBJ databases">
        <authorList>
            <person name="Weinstock G."/>
            <person name="Sodergren E."/>
            <person name="Clifton S."/>
            <person name="Fulton L."/>
            <person name="Fulton B."/>
            <person name="Courtney L."/>
            <person name="Fronick C."/>
            <person name="Harrison M."/>
            <person name="Strong C."/>
            <person name="Farmer C."/>
            <person name="Delahaunty K."/>
            <person name="Markovic C."/>
            <person name="Hall O."/>
            <person name="Minx P."/>
            <person name="Tomlinson C."/>
            <person name="Mitreva M."/>
            <person name="Hou S."/>
            <person name="Chen J."/>
            <person name="Wollam A."/>
            <person name="Pepin K.H."/>
            <person name="Johnson M."/>
            <person name="Bhonagiri V."/>
            <person name="Zhang X."/>
            <person name="Suruliraj S."/>
            <person name="Warren W."/>
            <person name="Chinwalla A."/>
            <person name="Mardis E.R."/>
            <person name="Wilson R.K."/>
        </authorList>
    </citation>
    <scope>NUCLEOTIDE SEQUENCE [LARGE SCALE GENOMIC DNA]</scope>
    <source>
        <strain evidence="2 3">ATCC 51873</strain>
    </source>
</reference>
<dbReference type="PATRIC" id="fig|1002364.3.peg.3581"/>
<keyword evidence="1" id="KW-1133">Transmembrane helix</keyword>
<proteinExistence type="predicted"/>
<dbReference type="NCBIfam" id="NF041560">
    <property type="entry name" value="T6SS_Burk_ExIF"/>
    <property type="match status" value="1"/>
</dbReference>